<name>R4K300_CLOPA</name>
<sequence length="122" mass="13924">MRRFKDFNKIAIVLLALTMSIFLFLGCNKNISSSQNTTQKLIRKAPTKDALKKDYEARIQPLVNDATITKDQADKVLTYLTANLDTLTKESIQKQNNTLDKLVNDKIITRQQADKIINALRK</sequence>
<dbReference type="PROSITE" id="PS51257">
    <property type="entry name" value="PROKAR_LIPOPROTEIN"/>
    <property type="match status" value="1"/>
</dbReference>
<dbReference type="Proteomes" id="UP000013523">
    <property type="component" value="Chromosome"/>
</dbReference>
<reference evidence="1 2" key="1">
    <citation type="submission" date="2012-01" db="EMBL/GenBank/DDBJ databases">
        <title>Complete sequence of chromosome of Clostridium pasteurianum BC1.</title>
        <authorList>
            <consortium name="US DOE Joint Genome Institute"/>
            <person name="Lucas S."/>
            <person name="Han J."/>
            <person name="Lapidus A."/>
            <person name="Cheng J.-F."/>
            <person name="Goodwin L."/>
            <person name="Pitluck S."/>
            <person name="Peters L."/>
            <person name="Mikhailova N."/>
            <person name="Teshima H."/>
            <person name="Detter J.C."/>
            <person name="Han C."/>
            <person name="Tapia R."/>
            <person name="Land M."/>
            <person name="Hauser L."/>
            <person name="Kyrpides N."/>
            <person name="Ivanova N."/>
            <person name="Pagani I."/>
            <person name="Dunn J."/>
            <person name="Taghavi S."/>
            <person name="Francis A."/>
            <person name="van der Lelie D."/>
            <person name="Woyke T."/>
        </authorList>
    </citation>
    <scope>NUCLEOTIDE SEQUENCE [LARGE SCALE GENOMIC DNA]</scope>
    <source>
        <strain evidence="1 2">BC1</strain>
    </source>
</reference>
<evidence type="ECO:0000313" key="1">
    <source>
        <dbReference type="EMBL" id="AGK97482.1"/>
    </source>
</evidence>
<dbReference type="PATRIC" id="fig|86416.3.peg.2612"/>
<dbReference type="RefSeq" id="WP_015615781.1">
    <property type="nucleotide sequence ID" value="NC_021182.1"/>
</dbReference>
<protein>
    <recommendedName>
        <fullName evidence="3">Lipoprotein</fullName>
    </recommendedName>
</protein>
<dbReference type="STRING" id="86416.Clopa_2624"/>
<dbReference type="HOGENOM" id="CLU_111930_0_0_9"/>
<keyword evidence="2" id="KW-1185">Reference proteome</keyword>
<dbReference type="KEGG" id="cpas:Clopa_2624"/>
<gene>
    <name evidence="1" type="ORF">Clopa_2624</name>
</gene>
<dbReference type="AlphaFoldDB" id="R4K300"/>
<organism evidence="1 2">
    <name type="scientific">Clostridium pasteurianum BC1</name>
    <dbReference type="NCBI Taxonomy" id="86416"/>
    <lineage>
        <taxon>Bacteria</taxon>
        <taxon>Bacillati</taxon>
        <taxon>Bacillota</taxon>
        <taxon>Clostridia</taxon>
        <taxon>Eubacteriales</taxon>
        <taxon>Clostridiaceae</taxon>
        <taxon>Clostridium</taxon>
    </lineage>
</organism>
<accession>R4K300</accession>
<dbReference type="OrthoDB" id="1933038at2"/>
<evidence type="ECO:0008006" key="3">
    <source>
        <dbReference type="Google" id="ProtNLM"/>
    </source>
</evidence>
<evidence type="ECO:0000313" key="2">
    <source>
        <dbReference type="Proteomes" id="UP000013523"/>
    </source>
</evidence>
<dbReference type="EMBL" id="CP003261">
    <property type="protein sequence ID" value="AGK97482.1"/>
    <property type="molecule type" value="Genomic_DNA"/>
</dbReference>
<proteinExistence type="predicted"/>